<accession>A0A8J3CTT5</accession>
<keyword evidence="1" id="KW-0812">Transmembrane</keyword>
<dbReference type="RefSeq" id="WP_189498688.1">
    <property type="nucleotide sequence ID" value="NZ_BMZH01000010.1"/>
</dbReference>
<keyword evidence="3" id="KW-1185">Reference proteome</keyword>
<reference evidence="2" key="2">
    <citation type="submission" date="2020-09" db="EMBL/GenBank/DDBJ databases">
        <authorList>
            <person name="Sun Q."/>
            <person name="Kim S."/>
        </authorList>
    </citation>
    <scope>NUCLEOTIDE SEQUENCE</scope>
    <source>
        <strain evidence="2">KCTC 32513</strain>
    </source>
</reference>
<evidence type="ECO:0000256" key="1">
    <source>
        <dbReference type="SAM" id="Phobius"/>
    </source>
</evidence>
<feature type="transmembrane region" description="Helical" evidence="1">
    <location>
        <begin position="71"/>
        <end position="91"/>
    </location>
</feature>
<gene>
    <name evidence="2" type="ORF">GCM10009069_23580</name>
</gene>
<feature type="transmembrane region" description="Helical" evidence="1">
    <location>
        <begin position="12"/>
        <end position="33"/>
    </location>
</feature>
<reference evidence="2" key="1">
    <citation type="journal article" date="2014" name="Int. J. Syst. Evol. Microbiol.">
        <title>Complete genome sequence of Corynebacterium casei LMG S-19264T (=DSM 44701T), isolated from a smear-ripened cheese.</title>
        <authorList>
            <consortium name="US DOE Joint Genome Institute (JGI-PGF)"/>
            <person name="Walter F."/>
            <person name="Albersmeier A."/>
            <person name="Kalinowski J."/>
            <person name="Ruckert C."/>
        </authorList>
    </citation>
    <scope>NUCLEOTIDE SEQUENCE</scope>
    <source>
        <strain evidence="2">KCTC 32513</strain>
    </source>
</reference>
<keyword evidence="1" id="KW-1133">Transmembrane helix</keyword>
<feature type="transmembrane region" description="Helical" evidence="1">
    <location>
        <begin position="103"/>
        <end position="120"/>
    </location>
</feature>
<proteinExistence type="predicted"/>
<feature type="transmembrane region" description="Helical" evidence="1">
    <location>
        <begin position="45"/>
        <end position="65"/>
    </location>
</feature>
<sequence>MLNLQIFPDLPIAVQIHIVAALTSLVLGIAMFVRRKGTRSHKMIGKLFLALMLITATSAIFIRYINDGALSWIHIFVPVTFFAAWETVHYIRKGNLKGHKRAVKGLFFGALLIPGFLSFLPGRTMWMMVFGG</sequence>
<evidence type="ECO:0008006" key="4">
    <source>
        <dbReference type="Google" id="ProtNLM"/>
    </source>
</evidence>
<dbReference type="AlphaFoldDB" id="A0A8J3CTT5"/>
<evidence type="ECO:0000313" key="3">
    <source>
        <dbReference type="Proteomes" id="UP000634004"/>
    </source>
</evidence>
<keyword evidence="1" id="KW-0472">Membrane</keyword>
<dbReference type="Proteomes" id="UP000634004">
    <property type="component" value="Unassembled WGS sequence"/>
</dbReference>
<organism evidence="2 3">
    <name type="scientific">Algimonas arctica</name>
    <dbReference type="NCBI Taxonomy" id="1479486"/>
    <lineage>
        <taxon>Bacteria</taxon>
        <taxon>Pseudomonadati</taxon>
        <taxon>Pseudomonadota</taxon>
        <taxon>Alphaproteobacteria</taxon>
        <taxon>Maricaulales</taxon>
        <taxon>Robiginitomaculaceae</taxon>
        <taxon>Algimonas</taxon>
    </lineage>
</organism>
<comment type="caution">
    <text evidence="2">The sequence shown here is derived from an EMBL/GenBank/DDBJ whole genome shotgun (WGS) entry which is preliminary data.</text>
</comment>
<name>A0A8J3CTT5_9PROT</name>
<dbReference type="Pfam" id="PF10067">
    <property type="entry name" value="DUF2306"/>
    <property type="match status" value="1"/>
</dbReference>
<evidence type="ECO:0000313" key="2">
    <source>
        <dbReference type="EMBL" id="GHB00043.1"/>
    </source>
</evidence>
<dbReference type="EMBL" id="BMZH01000010">
    <property type="protein sequence ID" value="GHB00043.1"/>
    <property type="molecule type" value="Genomic_DNA"/>
</dbReference>
<dbReference type="InterPro" id="IPR018750">
    <property type="entry name" value="DUF2306_membrane"/>
</dbReference>
<protein>
    <recommendedName>
        <fullName evidence="4">DUF2306 domain-containing protein</fullName>
    </recommendedName>
</protein>